<dbReference type="EMBL" id="ML179140">
    <property type="protein sequence ID" value="THU98228.1"/>
    <property type="molecule type" value="Genomic_DNA"/>
</dbReference>
<keyword evidence="5" id="KW-1185">Reference proteome</keyword>
<dbReference type="InterPro" id="IPR036770">
    <property type="entry name" value="Ankyrin_rpt-contain_sf"/>
</dbReference>
<dbReference type="OrthoDB" id="626167at2759"/>
<feature type="region of interest" description="Disordered" evidence="2">
    <location>
        <begin position="1"/>
        <end position="61"/>
    </location>
</feature>
<reference evidence="4 5" key="1">
    <citation type="journal article" date="2019" name="Nat. Ecol. Evol.">
        <title>Megaphylogeny resolves global patterns of mushroom evolution.</title>
        <authorList>
            <person name="Varga T."/>
            <person name="Krizsan K."/>
            <person name="Foldi C."/>
            <person name="Dima B."/>
            <person name="Sanchez-Garcia M."/>
            <person name="Sanchez-Ramirez S."/>
            <person name="Szollosi G.J."/>
            <person name="Szarkandi J.G."/>
            <person name="Papp V."/>
            <person name="Albert L."/>
            <person name="Andreopoulos W."/>
            <person name="Angelini C."/>
            <person name="Antonin V."/>
            <person name="Barry K.W."/>
            <person name="Bougher N.L."/>
            <person name="Buchanan P."/>
            <person name="Buyck B."/>
            <person name="Bense V."/>
            <person name="Catcheside P."/>
            <person name="Chovatia M."/>
            <person name="Cooper J."/>
            <person name="Damon W."/>
            <person name="Desjardin D."/>
            <person name="Finy P."/>
            <person name="Geml J."/>
            <person name="Haridas S."/>
            <person name="Hughes K."/>
            <person name="Justo A."/>
            <person name="Karasinski D."/>
            <person name="Kautmanova I."/>
            <person name="Kiss B."/>
            <person name="Kocsube S."/>
            <person name="Kotiranta H."/>
            <person name="LaButti K.M."/>
            <person name="Lechner B.E."/>
            <person name="Liimatainen K."/>
            <person name="Lipzen A."/>
            <person name="Lukacs Z."/>
            <person name="Mihaltcheva S."/>
            <person name="Morgado L.N."/>
            <person name="Niskanen T."/>
            <person name="Noordeloos M.E."/>
            <person name="Ohm R.A."/>
            <person name="Ortiz-Santana B."/>
            <person name="Ovrebo C."/>
            <person name="Racz N."/>
            <person name="Riley R."/>
            <person name="Savchenko A."/>
            <person name="Shiryaev A."/>
            <person name="Soop K."/>
            <person name="Spirin V."/>
            <person name="Szebenyi C."/>
            <person name="Tomsovsky M."/>
            <person name="Tulloss R.E."/>
            <person name="Uehling J."/>
            <person name="Grigoriev I.V."/>
            <person name="Vagvolgyi C."/>
            <person name="Papp T."/>
            <person name="Martin F.M."/>
            <person name="Miettinen O."/>
            <person name="Hibbett D.S."/>
            <person name="Nagy L.G."/>
        </authorList>
    </citation>
    <scope>NUCLEOTIDE SEQUENCE [LARGE SCALE GENOMIC DNA]</scope>
    <source>
        <strain evidence="4 5">CBS 962.96</strain>
    </source>
</reference>
<dbReference type="SUPFAM" id="SSF48403">
    <property type="entry name" value="Ankyrin repeat"/>
    <property type="match status" value="2"/>
</dbReference>
<dbReference type="InterPro" id="IPR051616">
    <property type="entry name" value="Cul2-RING_E3_ligase_SR"/>
</dbReference>
<evidence type="ECO:0000256" key="1">
    <source>
        <dbReference type="PROSITE-ProRule" id="PRU00023"/>
    </source>
</evidence>
<accession>A0A4S8M8N5</accession>
<feature type="domain" description="Protein kinase" evidence="3">
    <location>
        <begin position="104"/>
        <end position="504"/>
    </location>
</feature>
<dbReference type="Pfam" id="PF00069">
    <property type="entry name" value="Pkinase"/>
    <property type="match status" value="1"/>
</dbReference>
<keyword evidence="1" id="KW-0040">ANK repeat</keyword>
<dbReference type="InterPro" id="IPR011009">
    <property type="entry name" value="Kinase-like_dom_sf"/>
</dbReference>
<feature type="compositionally biased region" description="Basic and acidic residues" evidence="2">
    <location>
        <begin position="333"/>
        <end position="344"/>
    </location>
</feature>
<feature type="repeat" description="ANK" evidence="1">
    <location>
        <begin position="818"/>
        <end position="850"/>
    </location>
</feature>
<organism evidence="4 5">
    <name type="scientific">Dendrothele bispora (strain CBS 962.96)</name>
    <dbReference type="NCBI Taxonomy" id="1314807"/>
    <lineage>
        <taxon>Eukaryota</taxon>
        <taxon>Fungi</taxon>
        <taxon>Dikarya</taxon>
        <taxon>Basidiomycota</taxon>
        <taxon>Agaricomycotina</taxon>
        <taxon>Agaricomycetes</taxon>
        <taxon>Agaricomycetidae</taxon>
        <taxon>Agaricales</taxon>
        <taxon>Agaricales incertae sedis</taxon>
        <taxon>Dendrothele</taxon>
    </lineage>
</organism>
<dbReference type="InterPro" id="IPR002110">
    <property type="entry name" value="Ankyrin_rpt"/>
</dbReference>
<dbReference type="AlphaFoldDB" id="A0A4S8M8N5"/>
<dbReference type="Pfam" id="PF12796">
    <property type="entry name" value="Ank_2"/>
    <property type="match status" value="1"/>
</dbReference>
<dbReference type="GO" id="GO:0005524">
    <property type="term" value="F:ATP binding"/>
    <property type="evidence" value="ECO:0007669"/>
    <property type="project" value="InterPro"/>
</dbReference>
<evidence type="ECO:0000259" key="3">
    <source>
        <dbReference type="PROSITE" id="PS50011"/>
    </source>
</evidence>
<dbReference type="PROSITE" id="PS50088">
    <property type="entry name" value="ANK_REPEAT"/>
    <property type="match status" value="1"/>
</dbReference>
<dbReference type="InterPro" id="IPR000719">
    <property type="entry name" value="Prot_kinase_dom"/>
</dbReference>
<dbReference type="GO" id="GO:0004672">
    <property type="term" value="F:protein kinase activity"/>
    <property type="evidence" value="ECO:0007669"/>
    <property type="project" value="InterPro"/>
</dbReference>
<feature type="compositionally biased region" description="Polar residues" evidence="2">
    <location>
        <begin position="47"/>
        <end position="61"/>
    </location>
</feature>
<dbReference type="PROSITE" id="PS50011">
    <property type="entry name" value="PROTEIN_KINASE_DOM"/>
    <property type="match status" value="1"/>
</dbReference>
<proteinExistence type="predicted"/>
<protein>
    <recommendedName>
        <fullName evidence="3">Protein kinase domain-containing protein</fullName>
    </recommendedName>
</protein>
<feature type="compositionally biased region" description="Low complexity" evidence="2">
    <location>
        <begin position="7"/>
        <end position="28"/>
    </location>
</feature>
<dbReference type="PANTHER" id="PTHR46224:SF6">
    <property type="entry name" value="ANKYRIN REPEAT FAMILY PROTEIN"/>
    <property type="match status" value="1"/>
</dbReference>
<dbReference type="PROSITE" id="PS00108">
    <property type="entry name" value="PROTEIN_KINASE_ST"/>
    <property type="match status" value="1"/>
</dbReference>
<dbReference type="PANTHER" id="PTHR46224">
    <property type="entry name" value="ANKYRIN REPEAT FAMILY PROTEIN"/>
    <property type="match status" value="1"/>
</dbReference>
<sequence>MSSEWISASFSVSTSSSSSSSVPSSFASQTYPTPSDSGVKPDKQDRYSSSTSAERNYENTLQSPVKCTGQMATFISLVLALEQKLYDDGPFFFGLDSESLPLKYHSRTQIASGASFDVEHVEVDHSDVDNNGGSPDSQNRKPLWYDPLLPPAKSLTEVHRRTTRPRMPWKWWGKYVALKLVRRNNDDDKDSASSHGQWSQLRSEIRTLLHSPIRYHPNIVRFLGLTWSPSLGTSSSKAQFPAFILEFSELGTLAQFQLNRARDDPLMLDVKRMFGHDVAKGLAILHACGVVHGDLKHENVLVFPHHGRRTREDIKFIAKVADFGGSVMDLNDSESRSLDKDEGKQSGGDENDDRRYRLHMGTPPYDAPEARERRLSAEMVKKTDVYSLGLLVWRIMVDGRNPFDFLNSLDLGMDRIMKSEAEGGAVQGLMTNAQIYALKDSGEVLTRAKESMQRYFGEGIVKDQLDLIDHIFDHTIQVDPKHRDLVQAIAALEVQSITDIQPLLEEVQEANARREEMARNAAPGVHGADNESFGLFFAKFDRRGGAYDYQEEGPGARPKLPPPNSDSFMFNAPKLKKVLSWNNQIALFQDLVHIASKPAESTNSLPNGVFSHLPISAAAFYLFQCYVYELGVDFNADQACHWLRQAALSPEDLPDSGYLAQAWCARVHLELKVPLDFESPIVAKWLKYSIIRGHRGCIQDLDIIIGKFSDPQKKQAFQDGRNVGVNLLRTWSAGLGEPWMAPWNMKIKYTLDDLVKCGGLIKPYLEAAGEDVANLAYVYVNQWGHGLLHLAASTGNLNAVKALVEALGHDVNVRSKDNDDTPLLCACRAGHLSCALYLLDRGAEPDGSPYSTDTPLYWLSSFTPEEMPHIAGRLVQAGALLKNDGKHRSVRRPQRFQKCSADYENFFLLPVSPLSRAVMMESLPAIRVLLDLGADPLEAYESRSSICPIVVASVLGYPEILEVPLNHLDSTGTGQMTPIMSEAEMLYLALDCSATMSDPTSLESRITPLMVALGRKEIVEMLLDLGYSVQGVPEACPLVEAIKLNNEPIYRLLITHGADPKTTVISEGKSWDLLQILAENKTSTGRSGLYIAEHLINAGVPVDHRQDGQRSAFVSAVINHDFELADCLLRHGANVDFQFASSKTTYKTSVLGYLVYHPTERNLESLNHLLLVSDHKLSQVPPSSMISAEIADRTVFHHAAQVFTRTNGETNSGFDGPCTPCASRIRFFSQSSCSKLS</sequence>
<dbReference type="InterPro" id="IPR008271">
    <property type="entry name" value="Ser/Thr_kinase_AS"/>
</dbReference>
<dbReference type="Proteomes" id="UP000297245">
    <property type="component" value="Unassembled WGS sequence"/>
</dbReference>
<feature type="region of interest" description="Disordered" evidence="2">
    <location>
        <begin position="332"/>
        <end position="371"/>
    </location>
</feature>
<dbReference type="Gene3D" id="1.10.510.10">
    <property type="entry name" value="Transferase(Phosphotransferase) domain 1"/>
    <property type="match status" value="1"/>
</dbReference>
<dbReference type="SMART" id="SM00220">
    <property type="entry name" value="S_TKc"/>
    <property type="match status" value="1"/>
</dbReference>
<name>A0A4S8M8N5_DENBC</name>
<dbReference type="SUPFAM" id="SSF56112">
    <property type="entry name" value="Protein kinase-like (PK-like)"/>
    <property type="match status" value="1"/>
</dbReference>
<dbReference type="Gene3D" id="1.25.40.20">
    <property type="entry name" value="Ankyrin repeat-containing domain"/>
    <property type="match status" value="1"/>
</dbReference>
<evidence type="ECO:0000256" key="2">
    <source>
        <dbReference type="SAM" id="MobiDB-lite"/>
    </source>
</evidence>
<dbReference type="SMART" id="SM00248">
    <property type="entry name" value="ANK"/>
    <property type="match status" value="5"/>
</dbReference>
<gene>
    <name evidence="4" type="ORF">K435DRAFT_753192</name>
</gene>
<evidence type="ECO:0000313" key="5">
    <source>
        <dbReference type="Proteomes" id="UP000297245"/>
    </source>
</evidence>
<evidence type="ECO:0000313" key="4">
    <source>
        <dbReference type="EMBL" id="THU98228.1"/>
    </source>
</evidence>